<keyword evidence="9" id="KW-0472">Membrane</keyword>
<dbReference type="AlphaFoldDB" id="A0A6V8MJG2"/>
<keyword evidence="5" id="KW-0997">Cell inner membrane</keyword>
<evidence type="ECO:0000259" key="10">
    <source>
        <dbReference type="Pfam" id="PF03934"/>
    </source>
</evidence>
<dbReference type="SUPFAM" id="SSF47781">
    <property type="entry name" value="RuvA domain 2-like"/>
    <property type="match status" value="1"/>
</dbReference>
<dbReference type="Proteomes" id="UP000556026">
    <property type="component" value="Unassembled WGS sequence"/>
</dbReference>
<gene>
    <name evidence="12" type="primary">gspK</name>
    <name evidence="12" type="ORF">GMST_21440</name>
</gene>
<accession>A0A6V8MJG2</accession>
<dbReference type="InterPro" id="IPR038072">
    <property type="entry name" value="GspK_central_sf"/>
</dbReference>
<evidence type="ECO:0000256" key="3">
    <source>
        <dbReference type="ARBA" id="ARBA00022448"/>
    </source>
</evidence>
<dbReference type="PANTHER" id="PTHR38831">
    <property type="entry name" value="TYPE II SECRETION SYSTEM PROTEIN K"/>
    <property type="match status" value="1"/>
</dbReference>
<dbReference type="PIRSF" id="PIRSF002786">
    <property type="entry name" value="XcpX"/>
    <property type="match status" value="1"/>
</dbReference>
<dbReference type="Gene3D" id="3.30.1300.30">
    <property type="entry name" value="GSPII I/J protein-like"/>
    <property type="match status" value="1"/>
</dbReference>
<dbReference type="InterPro" id="IPR010994">
    <property type="entry name" value="RuvA_2-like"/>
</dbReference>
<dbReference type="GO" id="GO:0005886">
    <property type="term" value="C:plasma membrane"/>
    <property type="evidence" value="ECO:0007669"/>
    <property type="project" value="UniProtKB-SubCell"/>
</dbReference>
<keyword evidence="3" id="KW-0813">Transport</keyword>
<proteinExistence type="inferred from homology"/>
<evidence type="ECO:0000256" key="2">
    <source>
        <dbReference type="ARBA" id="ARBA00007246"/>
    </source>
</evidence>
<dbReference type="Gene3D" id="1.10.40.60">
    <property type="entry name" value="EpsJ-like"/>
    <property type="match status" value="2"/>
</dbReference>
<evidence type="ECO:0000256" key="1">
    <source>
        <dbReference type="ARBA" id="ARBA00004533"/>
    </source>
</evidence>
<dbReference type="InterPro" id="IPR005628">
    <property type="entry name" value="GspK"/>
</dbReference>
<evidence type="ECO:0000259" key="11">
    <source>
        <dbReference type="Pfam" id="PF21687"/>
    </source>
</evidence>
<protein>
    <submittedName>
        <fullName evidence="12">Type II secretion system protein K</fullName>
    </submittedName>
</protein>
<evidence type="ECO:0000256" key="6">
    <source>
        <dbReference type="ARBA" id="ARBA00022692"/>
    </source>
</evidence>
<dbReference type="Pfam" id="PF03934">
    <property type="entry name" value="T2SSK"/>
    <property type="match status" value="1"/>
</dbReference>
<evidence type="ECO:0000313" key="13">
    <source>
        <dbReference type="Proteomes" id="UP000556026"/>
    </source>
</evidence>
<organism evidence="12 13">
    <name type="scientific">Geomonas silvestris</name>
    <dbReference type="NCBI Taxonomy" id="2740184"/>
    <lineage>
        <taxon>Bacteria</taxon>
        <taxon>Pseudomonadati</taxon>
        <taxon>Thermodesulfobacteriota</taxon>
        <taxon>Desulfuromonadia</taxon>
        <taxon>Geobacterales</taxon>
        <taxon>Geobacteraceae</taxon>
        <taxon>Geomonas</taxon>
    </lineage>
</organism>
<comment type="similarity">
    <text evidence="2">Belongs to the GSP K family.</text>
</comment>
<evidence type="ECO:0000256" key="5">
    <source>
        <dbReference type="ARBA" id="ARBA00022519"/>
    </source>
</evidence>
<keyword evidence="4" id="KW-1003">Cell membrane</keyword>
<dbReference type="PANTHER" id="PTHR38831:SF2">
    <property type="entry name" value="TYPE II SECRETION SYSTEM PROTEIN K"/>
    <property type="match status" value="1"/>
</dbReference>
<evidence type="ECO:0000256" key="7">
    <source>
        <dbReference type="ARBA" id="ARBA00022927"/>
    </source>
</evidence>
<dbReference type="NCBIfam" id="NF037980">
    <property type="entry name" value="T2SS_GspK"/>
    <property type="match status" value="1"/>
</dbReference>
<keyword evidence="6" id="KW-0812">Transmembrane</keyword>
<feature type="domain" description="T2SS protein K first SAM-like" evidence="11">
    <location>
        <begin position="102"/>
        <end position="201"/>
    </location>
</feature>
<dbReference type="Pfam" id="PF21687">
    <property type="entry name" value="T2SSK_1st"/>
    <property type="match status" value="1"/>
</dbReference>
<feature type="domain" description="T2SS protein K second SAM-like" evidence="10">
    <location>
        <begin position="212"/>
        <end position="257"/>
    </location>
</feature>
<dbReference type="GO" id="GO:0009306">
    <property type="term" value="P:protein secretion"/>
    <property type="evidence" value="ECO:0007669"/>
    <property type="project" value="InterPro"/>
</dbReference>
<evidence type="ECO:0000256" key="9">
    <source>
        <dbReference type="ARBA" id="ARBA00023136"/>
    </source>
</evidence>
<dbReference type="SUPFAM" id="SSF158544">
    <property type="entry name" value="GspK insert domain-like"/>
    <property type="match status" value="1"/>
</dbReference>
<reference evidence="13" key="1">
    <citation type="submission" date="2020-06" db="EMBL/GenBank/DDBJ databases">
        <title>Draft genomic sequence of Geomonas sp. Red330.</title>
        <authorList>
            <person name="Itoh H."/>
            <person name="Zhenxing X."/>
            <person name="Ushijima N."/>
            <person name="Masuda Y."/>
            <person name="Shiratori Y."/>
            <person name="Senoo K."/>
        </authorList>
    </citation>
    <scope>NUCLEOTIDE SEQUENCE [LARGE SCALE GENOMIC DNA]</scope>
    <source>
        <strain evidence="13">Red330</strain>
    </source>
</reference>
<keyword evidence="7" id="KW-0653">Protein transport</keyword>
<dbReference type="InterPro" id="IPR049179">
    <property type="entry name" value="T2SSK_SAM-like_2nd"/>
</dbReference>
<evidence type="ECO:0000256" key="8">
    <source>
        <dbReference type="ARBA" id="ARBA00022989"/>
    </source>
</evidence>
<evidence type="ECO:0000313" key="12">
    <source>
        <dbReference type="EMBL" id="GFO59819.1"/>
    </source>
</evidence>
<keyword evidence="13" id="KW-1185">Reference proteome</keyword>
<sequence length="312" mass="33781">MRGERGFALVITLIVTALLVALLAEFVNEVYVDTSHSHNFVASQQASILAESGIQGGYQLLQYSALLRAGASYSALTEQWAKPFSYDTGNGTVTVTIEEESGKLNLNNGAPPNGTANDYTMMAQRLFTTLKLQPELTDALLDWVDTNDTPHPSGAESSYYLTLKPPYKAKNSTLDTVEELGLLKGFTPEVIAKLRPFVTVYGKTDFEVATLVNVNTAPKEVLMALDQNLTADLAERIIEARKTTPLKTATDLSSILGTGPVFISLGSKVTYSGSVYRIHSEGKVGESIAVVEAVVRYAGGIGTPTPIYWREY</sequence>
<comment type="caution">
    <text evidence="12">The sequence shown here is derived from an EMBL/GenBank/DDBJ whole genome shotgun (WGS) entry which is preliminary data.</text>
</comment>
<dbReference type="RefSeq" id="WP_183354641.1">
    <property type="nucleotide sequence ID" value="NZ_BLXX01000005.1"/>
</dbReference>
<comment type="subcellular location">
    <subcellularLocation>
        <location evidence="1">Cell inner membrane</location>
    </subcellularLocation>
</comment>
<dbReference type="InterPro" id="IPR049031">
    <property type="entry name" value="T2SSK_SAM-like_1st"/>
</dbReference>
<keyword evidence="8" id="KW-1133">Transmembrane helix</keyword>
<dbReference type="EMBL" id="BLXX01000005">
    <property type="protein sequence ID" value="GFO59819.1"/>
    <property type="molecule type" value="Genomic_DNA"/>
</dbReference>
<evidence type="ECO:0000256" key="4">
    <source>
        <dbReference type="ARBA" id="ARBA00022475"/>
    </source>
</evidence>
<name>A0A6V8MJG2_9BACT</name>